<evidence type="ECO:0000313" key="1">
    <source>
        <dbReference type="EMBL" id="SUX26188.1"/>
    </source>
</evidence>
<protein>
    <submittedName>
        <fullName evidence="1">Uncharacterized protein</fullName>
    </submittedName>
</protein>
<evidence type="ECO:0000313" key="2">
    <source>
        <dbReference type="Proteomes" id="UP000254161"/>
    </source>
</evidence>
<organism evidence="1 2">
    <name type="scientific">Campylobacter upsaliensis</name>
    <dbReference type="NCBI Taxonomy" id="28080"/>
    <lineage>
        <taxon>Bacteria</taxon>
        <taxon>Pseudomonadati</taxon>
        <taxon>Campylobacterota</taxon>
        <taxon>Epsilonproteobacteria</taxon>
        <taxon>Campylobacterales</taxon>
        <taxon>Campylobacteraceae</taxon>
        <taxon>Campylobacter</taxon>
    </lineage>
</organism>
<proteinExistence type="predicted"/>
<dbReference type="Proteomes" id="UP000254161">
    <property type="component" value="Unassembled WGS sequence"/>
</dbReference>
<dbReference type="EMBL" id="UFUZ01000001">
    <property type="protein sequence ID" value="SUX26188.1"/>
    <property type="molecule type" value="Genomic_DNA"/>
</dbReference>
<sequence>MGNVKTALMERLKMNYEIKNFKKAFIKGDIVFILRRVSKDGMLRSFKVFYYHKKQFLPIPYELAKNVGDGLDKNDDIKIRGVGMDMSFALWLRIGKYLKLNCQELEQNFKTYISYENFMKYDKYIQKIIKI</sequence>
<reference evidence="1 2" key="1">
    <citation type="submission" date="2018-06" db="EMBL/GenBank/DDBJ databases">
        <authorList>
            <consortium name="Pathogen Informatics"/>
            <person name="Doyle S."/>
        </authorList>
    </citation>
    <scope>NUCLEOTIDE SEQUENCE [LARGE SCALE GENOMIC DNA]</scope>
    <source>
        <strain evidence="1 2">NCTC12264</strain>
    </source>
</reference>
<accession>A0A381EGQ1</accession>
<dbReference type="AlphaFoldDB" id="A0A381EGQ1"/>
<gene>
    <name evidence="1" type="ORF">NCTC12264_00409</name>
</gene>
<name>A0A381EGQ1_CAMUP</name>